<dbReference type="InterPro" id="IPR036770">
    <property type="entry name" value="Ankyrin_rpt-contain_sf"/>
</dbReference>
<comment type="caution">
    <text evidence="3">The sequence shown here is derived from an EMBL/GenBank/DDBJ whole genome shotgun (WGS) entry which is preliminary data.</text>
</comment>
<proteinExistence type="predicted"/>
<evidence type="ECO:0000313" key="3">
    <source>
        <dbReference type="EMBL" id="KAF4496992.1"/>
    </source>
</evidence>
<dbReference type="EMBL" id="LUFC02000473">
    <property type="protein sequence ID" value="KAF4496992.1"/>
    <property type="molecule type" value="Genomic_DNA"/>
</dbReference>
<protein>
    <recommendedName>
        <fullName evidence="2">Azaphilone pigments biosynthesis cluster protein L N-terminal domain-containing protein</fullName>
    </recommendedName>
</protein>
<feature type="domain" description="Azaphilone pigments biosynthesis cluster protein L N-terminal" evidence="2">
    <location>
        <begin position="2"/>
        <end position="187"/>
    </location>
</feature>
<dbReference type="Proteomes" id="UP000737391">
    <property type="component" value="Unassembled WGS sequence"/>
</dbReference>
<sequence length="587" mass="65569">MEAVGAGASILTFITFAHSIHSALSAIKDGPEVIRRLTAEIAQLESVLRRLNELSFVSVDDIDKSQLDGLAKKCKNDLAELDSRLKSLNVSTSDGRRGRLWRKLKLYFSEKDLEQIRNIVRDHVLHLGLQLDLILAQQVSFTANESINRLMRLLEKKPCVIESDDSEELLKDIEHLLECVRKDTEPVESEGAGQNCQPDVSKELKLMINIMLSSPSMMINQTPPGRLGRPTDKKFLISPERKRKAFETDDGVITVTTAKRRRKASSGGENENAKNEARRDFLAKLTYMSKRTKKMLSLSANQRQLLFNNFSSTLPCITVCNILPIDSLVFGTTRNGSVQDLVRLLEGGEANIHDHDTNGWSLLHHSVGNVPVLKFSIGQGLDIDEVADRPEGDSQTSPSHISLAYFDSIGNYESLLDAGADMTLEVKGTSFTVIEYIASHDTELGYIKLDQTLHKSPFVYEDTSATHSQNLIARAAADCYVTVQSKPGQALQQIQLLIKRGYNVNSTFAEKGCLHHLMHKIPVWLRFLPEYLQLLMLLLEHGADVYCVDEDGYQASHYAYDIMCETCYLFGPSAKGDLWDAAQSLRA</sequence>
<keyword evidence="1" id="KW-0175">Coiled coil</keyword>
<accession>A0A9P5B6T8</accession>
<dbReference type="Pfam" id="PF17111">
    <property type="entry name" value="PigL_N"/>
    <property type="match status" value="1"/>
</dbReference>
<gene>
    <name evidence="3" type="ORF">FAGAP_6840</name>
</gene>
<evidence type="ECO:0000313" key="4">
    <source>
        <dbReference type="Proteomes" id="UP000737391"/>
    </source>
</evidence>
<dbReference type="SUPFAM" id="SSF48403">
    <property type="entry name" value="Ankyrin repeat"/>
    <property type="match status" value="1"/>
</dbReference>
<dbReference type="Gene3D" id="1.25.40.20">
    <property type="entry name" value="Ankyrin repeat-containing domain"/>
    <property type="match status" value="2"/>
</dbReference>
<evidence type="ECO:0000259" key="2">
    <source>
        <dbReference type="Pfam" id="PF17111"/>
    </source>
</evidence>
<keyword evidence="4" id="KW-1185">Reference proteome</keyword>
<dbReference type="AlphaFoldDB" id="A0A9P5B6T8"/>
<feature type="coiled-coil region" evidence="1">
    <location>
        <begin position="34"/>
        <end position="91"/>
    </location>
</feature>
<reference evidence="3" key="1">
    <citation type="submission" date="2020-01" db="EMBL/GenBank/DDBJ databases">
        <title>Identification and distribution of gene clusters putatively required for synthesis of sphingolipid metabolism inhibitors in phylogenetically diverse species of the filamentous fungus Fusarium.</title>
        <authorList>
            <person name="Kim H.-S."/>
            <person name="Busman M."/>
            <person name="Brown D.W."/>
            <person name="Divon H."/>
            <person name="Uhlig S."/>
            <person name="Proctor R.H."/>
        </authorList>
    </citation>
    <scope>NUCLEOTIDE SEQUENCE</scope>
    <source>
        <strain evidence="3">NRRL 31653</strain>
    </source>
</reference>
<evidence type="ECO:0000256" key="1">
    <source>
        <dbReference type="SAM" id="Coils"/>
    </source>
</evidence>
<dbReference type="InterPro" id="IPR031348">
    <property type="entry name" value="PigL_N"/>
</dbReference>
<name>A0A9P5B6T8_9HYPO</name>
<organism evidence="3 4">
    <name type="scientific">Fusarium agapanthi</name>
    <dbReference type="NCBI Taxonomy" id="1803897"/>
    <lineage>
        <taxon>Eukaryota</taxon>
        <taxon>Fungi</taxon>
        <taxon>Dikarya</taxon>
        <taxon>Ascomycota</taxon>
        <taxon>Pezizomycotina</taxon>
        <taxon>Sordariomycetes</taxon>
        <taxon>Hypocreomycetidae</taxon>
        <taxon>Hypocreales</taxon>
        <taxon>Nectriaceae</taxon>
        <taxon>Fusarium</taxon>
        <taxon>Fusarium fujikuroi species complex</taxon>
    </lineage>
</organism>
<dbReference type="OrthoDB" id="539213at2759"/>